<reference evidence="1" key="1">
    <citation type="journal article" date="2015" name="Nature">
        <title>Complex archaea that bridge the gap between prokaryotes and eukaryotes.</title>
        <authorList>
            <person name="Spang A."/>
            <person name="Saw J.H."/>
            <person name="Jorgensen S.L."/>
            <person name="Zaremba-Niedzwiedzka K."/>
            <person name="Martijn J."/>
            <person name="Lind A.E."/>
            <person name="van Eijk R."/>
            <person name="Schleper C."/>
            <person name="Guy L."/>
            <person name="Ettema T.J."/>
        </authorList>
    </citation>
    <scope>NUCLEOTIDE SEQUENCE</scope>
</reference>
<organism evidence="1">
    <name type="scientific">marine sediment metagenome</name>
    <dbReference type="NCBI Taxonomy" id="412755"/>
    <lineage>
        <taxon>unclassified sequences</taxon>
        <taxon>metagenomes</taxon>
        <taxon>ecological metagenomes</taxon>
    </lineage>
</organism>
<name>A0A0F9MKW6_9ZZZZ</name>
<gene>
    <name evidence="1" type="ORF">LCGC14_1078350</name>
</gene>
<sequence length="78" mass="9394">MKFWTWNSLINGVRKGTGLPFDTVADYLTDNKPYRRYILDSLEQGNGRHQYKYQLTCPIEEVRKFLLCENARRRLEHE</sequence>
<dbReference type="AlphaFoldDB" id="A0A0F9MKW6"/>
<dbReference type="EMBL" id="LAZR01004703">
    <property type="protein sequence ID" value="KKN06339.1"/>
    <property type="molecule type" value="Genomic_DNA"/>
</dbReference>
<comment type="caution">
    <text evidence="1">The sequence shown here is derived from an EMBL/GenBank/DDBJ whole genome shotgun (WGS) entry which is preliminary data.</text>
</comment>
<protein>
    <submittedName>
        <fullName evidence="1">Uncharacterized protein</fullName>
    </submittedName>
</protein>
<accession>A0A0F9MKW6</accession>
<evidence type="ECO:0000313" key="1">
    <source>
        <dbReference type="EMBL" id="KKN06339.1"/>
    </source>
</evidence>
<proteinExistence type="predicted"/>